<organism evidence="1 2">
    <name type="scientific">Thermophilibacter gallinarum</name>
    <dbReference type="NCBI Taxonomy" id="2779357"/>
    <lineage>
        <taxon>Bacteria</taxon>
        <taxon>Bacillati</taxon>
        <taxon>Actinomycetota</taxon>
        <taxon>Coriobacteriia</taxon>
        <taxon>Coriobacteriales</taxon>
        <taxon>Atopobiaceae</taxon>
        <taxon>Thermophilibacter</taxon>
    </lineage>
</organism>
<dbReference type="InterPro" id="IPR023214">
    <property type="entry name" value="HAD_sf"/>
</dbReference>
<dbReference type="EMBL" id="JADCJZ010000001">
    <property type="protein sequence ID" value="MBE5023836.1"/>
    <property type="molecule type" value="Genomic_DNA"/>
</dbReference>
<dbReference type="PANTHER" id="PTHR10000:SF8">
    <property type="entry name" value="HAD SUPERFAMILY HYDROLASE-LIKE, TYPE 3"/>
    <property type="match status" value="1"/>
</dbReference>
<dbReference type="Gene3D" id="3.30.1240.10">
    <property type="match status" value="1"/>
</dbReference>
<dbReference type="GO" id="GO:0016787">
    <property type="term" value="F:hydrolase activity"/>
    <property type="evidence" value="ECO:0007669"/>
    <property type="project" value="UniProtKB-KW"/>
</dbReference>
<gene>
    <name evidence="1" type="ORF">INF26_03080</name>
</gene>
<comment type="caution">
    <text evidence="1">The sequence shown here is derived from an EMBL/GenBank/DDBJ whole genome shotgun (WGS) entry which is preliminary data.</text>
</comment>
<name>A0ABR9QRY9_9ACTN</name>
<dbReference type="SUPFAM" id="SSF56784">
    <property type="entry name" value="HAD-like"/>
    <property type="match status" value="1"/>
</dbReference>
<evidence type="ECO:0000313" key="2">
    <source>
        <dbReference type="Proteomes" id="UP001194273"/>
    </source>
</evidence>
<reference evidence="1 2" key="1">
    <citation type="submission" date="2020-10" db="EMBL/GenBank/DDBJ databases">
        <title>ChiBAC.</title>
        <authorList>
            <person name="Zenner C."/>
            <person name="Hitch T.C.A."/>
            <person name="Clavel T."/>
        </authorList>
    </citation>
    <scope>NUCLEOTIDE SEQUENCE [LARGE SCALE GENOMIC DNA]</scope>
    <source>
        <strain evidence="1 2">DSM 107455</strain>
    </source>
</reference>
<keyword evidence="1" id="KW-0378">Hydrolase</keyword>
<accession>A0ABR9QRY9</accession>
<evidence type="ECO:0000313" key="1">
    <source>
        <dbReference type="EMBL" id="MBE5023836.1"/>
    </source>
</evidence>
<dbReference type="PANTHER" id="PTHR10000">
    <property type="entry name" value="PHOSPHOSERINE PHOSPHATASE"/>
    <property type="match status" value="1"/>
</dbReference>
<keyword evidence="2" id="KW-1185">Reference proteome</keyword>
<dbReference type="Proteomes" id="UP001194273">
    <property type="component" value="Unassembled WGS sequence"/>
</dbReference>
<sequence>MAAETDTRRAGLLAFDLDGTVFGDHVTEELSPRVRSAFEELHRRGWVLCAASGRARQELGSGILETPWIEWQLCCNGAALFRHGDDRPAIAHLMTHKQALVVREVLGTRPLRYWTHTNEGMLIDREADLWEDPGAIGGLMVVDDPLNGPGVEEGVYKVMAHFATEQDRLDAERVFAPHADPYEVINQGPLALEFTLKGVSKGSTALDLCLREGIDPAASVGIGDSGNDMSFTETPMTFVAMESAEQKVLDVADYVCPDVEHDGVAVWIEEHLLG</sequence>
<proteinExistence type="predicted"/>
<dbReference type="InterPro" id="IPR036412">
    <property type="entry name" value="HAD-like_sf"/>
</dbReference>
<dbReference type="Gene3D" id="3.40.50.1000">
    <property type="entry name" value="HAD superfamily/HAD-like"/>
    <property type="match status" value="1"/>
</dbReference>
<protein>
    <submittedName>
        <fullName evidence="1">HAD hydrolase family protein</fullName>
    </submittedName>
</protein>
<dbReference type="RefSeq" id="WP_193529246.1">
    <property type="nucleotide sequence ID" value="NZ_JADCJZ010000001.1"/>
</dbReference>
<dbReference type="Pfam" id="PF08282">
    <property type="entry name" value="Hydrolase_3"/>
    <property type="match status" value="1"/>
</dbReference>